<protein>
    <submittedName>
        <fullName evidence="2 3">Uncharacterized protein</fullName>
    </submittedName>
</protein>
<keyword evidence="4" id="KW-1185">Reference proteome</keyword>
<reference evidence="2 3" key="1">
    <citation type="journal article" date="2010" name="Nature">
        <title>Genome sequencing and analysis of the model grass Brachypodium distachyon.</title>
        <authorList>
            <consortium name="International Brachypodium Initiative"/>
        </authorList>
    </citation>
    <scope>NUCLEOTIDE SEQUENCE [LARGE SCALE GENOMIC DNA]</scope>
    <source>
        <strain evidence="2 3">Bd21</strain>
    </source>
</reference>
<feature type="compositionally biased region" description="Pro residues" evidence="1">
    <location>
        <begin position="108"/>
        <end position="119"/>
    </location>
</feature>
<feature type="compositionally biased region" description="Basic residues" evidence="1">
    <location>
        <begin position="40"/>
        <end position="52"/>
    </location>
</feature>
<feature type="region of interest" description="Disordered" evidence="1">
    <location>
        <begin position="1"/>
        <end position="69"/>
    </location>
</feature>
<dbReference type="EnsemblPlants" id="PNT67615">
    <property type="protein sequence ID" value="PNT67615"/>
    <property type="gene ID" value="BRADI_3g29627v3"/>
</dbReference>
<dbReference type="EMBL" id="CM000882">
    <property type="protein sequence ID" value="PNT67615.1"/>
    <property type="molecule type" value="Genomic_DNA"/>
</dbReference>
<evidence type="ECO:0000256" key="1">
    <source>
        <dbReference type="SAM" id="MobiDB-lite"/>
    </source>
</evidence>
<sequence length="250" mass="26337">MTQQRDASCGGSHPSCVWPLDASCGGSRRLEAHDNPAGKNPRRGRRRIKKKPAAIFSSSTFTHDTAPATTTPITAISASIRLEPAPAASFPLRSGAPPPPSLAGVHAPPSPNLPLPIPAIPDSLLPSSSSIPTPLPKFMRRRSRRRRRGPRCSAPGVQPPPLLPSHPRHQPAPRCIPSAAAAAAQPSSLPVPSPRSNAVVSSAQPPPLRPNARAVRRPTLPRSCPARLLRCGLGFGIGQGRRKGPRGRRG</sequence>
<dbReference type="Proteomes" id="UP000008810">
    <property type="component" value="Chromosome 3"/>
</dbReference>
<evidence type="ECO:0000313" key="3">
    <source>
        <dbReference type="EnsemblPlants" id="PNT67615"/>
    </source>
</evidence>
<reference evidence="3" key="3">
    <citation type="submission" date="2018-08" db="UniProtKB">
        <authorList>
            <consortium name="EnsemblPlants"/>
        </authorList>
    </citation>
    <scope>IDENTIFICATION</scope>
    <source>
        <strain evidence="3">cv. Bd21</strain>
    </source>
</reference>
<organism evidence="2">
    <name type="scientific">Brachypodium distachyon</name>
    <name type="common">Purple false brome</name>
    <name type="synonym">Trachynia distachya</name>
    <dbReference type="NCBI Taxonomy" id="15368"/>
    <lineage>
        <taxon>Eukaryota</taxon>
        <taxon>Viridiplantae</taxon>
        <taxon>Streptophyta</taxon>
        <taxon>Embryophyta</taxon>
        <taxon>Tracheophyta</taxon>
        <taxon>Spermatophyta</taxon>
        <taxon>Magnoliopsida</taxon>
        <taxon>Liliopsida</taxon>
        <taxon>Poales</taxon>
        <taxon>Poaceae</taxon>
        <taxon>BOP clade</taxon>
        <taxon>Pooideae</taxon>
        <taxon>Stipodae</taxon>
        <taxon>Brachypodieae</taxon>
        <taxon>Brachypodium</taxon>
    </lineage>
</organism>
<feature type="compositionally biased region" description="Basic residues" evidence="1">
    <location>
        <begin position="138"/>
        <end position="150"/>
    </location>
</feature>
<gene>
    <name evidence="2" type="ORF">BRADI_3g29627v3</name>
</gene>
<feature type="region of interest" description="Disordered" evidence="1">
    <location>
        <begin position="89"/>
        <end position="219"/>
    </location>
</feature>
<reference evidence="2" key="2">
    <citation type="submission" date="2017-06" db="EMBL/GenBank/DDBJ databases">
        <title>WGS assembly of Brachypodium distachyon.</title>
        <authorList>
            <consortium name="The International Brachypodium Initiative"/>
            <person name="Lucas S."/>
            <person name="Harmon-Smith M."/>
            <person name="Lail K."/>
            <person name="Tice H."/>
            <person name="Grimwood J."/>
            <person name="Bruce D."/>
            <person name="Barry K."/>
            <person name="Shu S."/>
            <person name="Lindquist E."/>
            <person name="Wang M."/>
            <person name="Pitluck S."/>
            <person name="Vogel J.P."/>
            <person name="Garvin D.F."/>
            <person name="Mockler T.C."/>
            <person name="Schmutz J."/>
            <person name="Rokhsar D."/>
            <person name="Bevan M.W."/>
        </authorList>
    </citation>
    <scope>NUCLEOTIDE SEQUENCE</scope>
    <source>
        <strain evidence="2">Bd21</strain>
    </source>
</reference>
<dbReference type="InParanoid" id="A0A2K2D017"/>
<name>A0A2K2D017_BRADI</name>
<dbReference type="AlphaFoldDB" id="A0A2K2D017"/>
<feature type="compositionally biased region" description="Low complexity" evidence="1">
    <location>
        <begin position="120"/>
        <end position="132"/>
    </location>
</feature>
<evidence type="ECO:0000313" key="2">
    <source>
        <dbReference type="EMBL" id="PNT67615.1"/>
    </source>
</evidence>
<accession>A0A2K2D017</accession>
<dbReference type="Gramene" id="PNT67615">
    <property type="protein sequence ID" value="PNT67615"/>
    <property type="gene ID" value="BRADI_3g29627v3"/>
</dbReference>
<proteinExistence type="predicted"/>
<feature type="compositionally biased region" description="Low complexity" evidence="1">
    <location>
        <begin position="172"/>
        <end position="190"/>
    </location>
</feature>
<evidence type="ECO:0000313" key="4">
    <source>
        <dbReference type="Proteomes" id="UP000008810"/>
    </source>
</evidence>